<evidence type="ECO:0000313" key="10">
    <source>
        <dbReference type="EMBL" id="CAL5141416.1"/>
    </source>
</evidence>
<dbReference type="PANTHER" id="PTHR13182:SF8">
    <property type="entry name" value="CYTOPLASMIC 60S SUBUNIT BIOGENESIS FACTOR ZNF622"/>
    <property type="match status" value="1"/>
</dbReference>
<dbReference type="InterPro" id="IPR003604">
    <property type="entry name" value="Matrin/U1-like-C_Znf_C2H2"/>
</dbReference>
<dbReference type="InterPro" id="IPR041661">
    <property type="entry name" value="ZN622/Rei1/Reh1_Znf-C2H2"/>
</dbReference>
<comment type="caution">
    <text evidence="10">The sequence shown here is derived from an EMBL/GenBank/DDBJ whole genome shotgun (WGS) entry which is preliminary data.</text>
</comment>
<dbReference type="GO" id="GO:0003676">
    <property type="term" value="F:nucleic acid binding"/>
    <property type="evidence" value="ECO:0007669"/>
    <property type="project" value="InterPro"/>
</dbReference>
<feature type="domain" description="C2H2-type" evidence="9">
    <location>
        <begin position="4"/>
        <end position="26"/>
    </location>
</feature>
<reference evidence="10" key="1">
    <citation type="submission" date="2024-06" db="EMBL/GenBank/DDBJ databases">
        <authorList>
            <person name="Liu X."/>
            <person name="Lenzi L."/>
            <person name="Haldenby T S."/>
            <person name="Uol C."/>
        </authorList>
    </citation>
    <scope>NUCLEOTIDE SEQUENCE</scope>
</reference>
<dbReference type="InterPro" id="IPR022755">
    <property type="entry name" value="Znf_C2H2_jaz"/>
</dbReference>
<keyword evidence="6" id="KW-0863">Zinc-finger</keyword>
<dbReference type="InterPro" id="IPR040025">
    <property type="entry name" value="Znf622/Rei1/Reh1"/>
</dbReference>
<dbReference type="SUPFAM" id="SSF57667">
    <property type="entry name" value="beta-beta-alpha zinc fingers"/>
    <property type="match status" value="1"/>
</dbReference>
<dbReference type="AlphaFoldDB" id="A0AAV2TWH5"/>
<evidence type="ECO:0000259" key="9">
    <source>
        <dbReference type="PROSITE" id="PS00028"/>
    </source>
</evidence>
<organism evidence="10 11">
    <name type="scientific">Calicophoron daubneyi</name>
    <name type="common">Rumen fluke</name>
    <name type="synonym">Paramphistomum daubneyi</name>
    <dbReference type="NCBI Taxonomy" id="300641"/>
    <lineage>
        <taxon>Eukaryota</taxon>
        <taxon>Metazoa</taxon>
        <taxon>Spiralia</taxon>
        <taxon>Lophotrochozoa</taxon>
        <taxon>Platyhelminthes</taxon>
        <taxon>Trematoda</taxon>
        <taxon>Digenea</taxon>
        <taxon>Plagiorchiida</taxon>
        <taxon>Pronocephalata</taxon>
        <taxon>Paramphistomoidea</taxon>
        <taxon>Paramphistomidae</taxon>
        <taxon>Calicophoron</taxon>
    </lineage>
</organism>
<dbReference type="PROSITE" id="PS00028">
    <property type="entry name" value="ZINC_FINGER_C2H2_1"/>
    <property type="match status" value="1"/>
</dbReference>
<keyword evidence="4" id="KW-0479">Metal-binding</keyword>
<accession>A0AAV2TWH5</accession>
<name>A0AAV2TWH5_CALDB</name>
<evidence type="ECO:0000256" key="8">
    <source>
        <dbReference type="ARBA" id="ARBA00034126"/>
    </source>
</evidence>
<evidence type="ECO:0000256" key="4">
    <source>
        <dbReference type="ARBA" id="ARBA00022723"/>
    </source>
</evidence>
<keyword evidence="7" id="KW-0862">Zinc</keyword>
<dbReference type="Gene3D" id="3.30.160.60">
    <property type="entry name" value="Classic Zinc Finger"/>
    <property type="match status" value="1"/>
</dbReference>
<dbReference type="SMART" id="SM00451">
    <property type="entry name" value="ZnF_U1"/>
    <property type="match status" value="2"/>
</dbReference>
<protein>
    <recommendedName>
        <fullName evidence="9">C2H2-type domain-containing protein</fullName>
    </recommendedName>
</protein>
<dbReference type="GO" id="GO:0008270">
    <property type="term" value="F:zinc ion binding"/>
    <property type="evidence" value="ECO:0007669"/>
    <property type="project" value="UniProtKB-KW"/>
</dbReference>
<comment type="subcellular location">
    <subcellularLocation>
        <location evidence="1">Cytoplasm</location>
    </subcellularLocation>
</comment>
<proteinExistence type="inferred from homology"/>
<evidence type="ECO:0000256" key="1">
    <source>
        <dbReference type="ARBA" id="ARBA00004496"/>
    </source>
</evidence>
<dbReference type="PANTHER" id="PTHR13182">
    <property type="entry name" value="ZINC FINGER PROTEIN 622"/>
    <property type="match status" value="1"/>
</dbReference>
<keyword evidence="2" id="KW-0963">Cytoplasm</keyword>
<sequence length="404" mass="45971">MVVCSTCQVSFTSNDERISHTKSEWHVYNLKRVVANLPPIPEDLFKEKRRCFSKPATEPEKDVYCFACKTVFSSDRTYEAHLKSRKHLRNLEFRRSQPFMPPAIRISPYPRETPEHPVIHSDERVLSKNTKPLPLGSCFFCDTVFYLLGDEQSLARRVMEHMQDKHNFTVPYPNRLVNAAGLLRELGRIIGEERACLYCGHQFHGPEFFDAETKYRSSRISLQALRTHMLQTSGHLKVWCGQEDPVELALLVARAEEENSDAPPPAAQAGGELYSQYYDGSLVSPSFVLPDAEDEEIYEVRLPSGTVISHRKMRTVYQQRLTGTLSTLDRALPVHNVESLGFQSSTALAPSRAGLLATNRQQGCVSQKARASERLATEEHRKDWDLSVGVHGNAFNRLRLRKQN</sequence>
<evidence type="ECO:0000256" key="6">
    <source>
        <dbReference type="ARBA" id="ARBA00022771"/>
    </source>
</evidence>
<dbReference type="Pfam" id="PF12874">
    <property type="entry name" value="zf-met"/>
    <property type="match status" value="1"/>
</dbReference>
<evidence type="ECO:0000256" key="3">
    <source>
        <dbReference type="ARBA" id="ARBA00022517"/>
    </source>
</evidence>
<keyword evidence="5" id="KW-0677">Repeat</keyword>
<evidence type="ECO:0000256" key="5">
    <source>
        <dbReference type="ARBA" id="ARBA00022737"/>
    </source>
</evidence>
<evidence type="ECO:0000313" key="11">
    <source>
        <dbReference type="Proteomes" id="UP001497525"/>
    </source>
</evidence>
<dbReference type="Pfam" id="PF12171">
    <property type="entry name" value="zf-C2H2_jaz"/>
    <property type="match status" value="1"/>
</dbReference>
<keyword evidence="3" id="KW-0690">Ribosome biogenesis</keyword>
<gene>
    <name evidence="10" type="ORF">CDAUBV1_LOCUS16659</name>
</gene>
<dbReference type="InterPro" id="IPR036236">
    <property type="entry name" value="Znf_C2H2_sf"/>
</dbReference>
<dbReference type="InterPro" id="IPR013087">
    <property type="entry name" value="Znf_C2H2_type"/>
</dbReference>
<evidence type="ECO:0000256" key="7">
    <source>
        <dbReference type="ARBA" id="ARBA00022833"/>
    </source>
</evidence>
<dbReference type="GO" id="GO:0005737">
    <property type="term" value="C:cytoplasm"/>
    <property type="evidence" value="ECO:0007669"/>
    <property type="project" value="UniProtKB-SubCell"/>
</dbReference>
<dbReference type="GO" id="GO:0030687">
    <property type="term" value="C:preribosome, large subunit precursor"/>
    <property type="evidence" value="ECO:0007669"/>
    <property type="project" value="TreeGrafter"/>
</dbReference>
<dbReference type="GO" id="GO:0042273">
    <property type="term" value="P:ribosomal large subunit biogenesis"/>
    <property type="evidence" value="ECO:0007669"/>
    <property type="project" value="TreeGrafter"/>
</dbReference>
<dbReference type="Pfam" id="PF12756">
    <property type="entry name" value="zf-C2H2_2"/>
    <property type="match status" value="1"/>
</dbReference>
<evidence type="ECO:0000256" key="2">
    <source>
        <dbReference type="ARBA" id="ARBA00022490"/>
    </source>
</evidence>
<dbReference type="Proteomes" id="UP001497525">
    <property type="component" value="Unassembled WGS sequence"/>
</dbReference>
<comment type="similarity">
    <text evidence="8">Belongs to the REI1 family.</text>
</comment>
<dbReference type="EMBL" id="CAXLJL010000867">
    <property type="protein sequence ID" value="CAL5141416.1"/>
    <property type="molecule type" value="Genomic_DNA"/>
</dbReference>